<keyword evidence="5" id="KW-0808">Transferase</keyword>
<comment type="catalytic activity">
    <reaction evidence="16">
        <text>L-threonyl-[protein] + ATP = O-phospho-L-threonyl-[protein] + ADP + H(+)</text>
        <dbReference type="Rhea" id="RHEA:46608"/>
        <dbReference type="Rhea" id="RHEA-COMP:11060"/>
        <dbReference type="Rhea" id="RHEA-COMP:11605"/>
        <dbReference type="ChEBI" id="CHEBI:15378"/>
        <dbReference type="ChEBI" id="CHEBI:30013"/>
        <dbReference type="ChEBI" id="CHEBI:30616"/>
        <dbReference type="ChEBI" id="CHEBI:61977"/>
        <dbReference type="ChEBI" id="CHEBI:456216"/>
        <dbReference type="EC" id="2.7.11.1"/>
    </reaction>
</comment>
<dbReference type="InterPro" id="IPR001480">
    <property type="entry name" value="Bulb-type_lectin_dom"/>
</dbReference>
<evidence type="ECO:0000256" key="18">
    <source>
        <dbReference type="PROSITE-ProRule" id="PRU10141"/>
    </source>
</evidence>
<name>A0A7N2KMU3_QUELO</name>
<dbReference type="OMA" id="ELWRSNF"/>
<dbReference type="Gramene" id="QL01p018485:mrna">
    <property type="protein sequence ID" value="QL01p018485:mrna"/>
    <property type="gene ID" value="QL01p018485"/>
</dbReference>
<dbReference type="PIRSF" id="PIRSF000641">
    <property type="entry name" value="SRK"/>
    <property type="match status" value="1"/>
</dbReference>
<feature type="domain" description="Protein kinase" evidence="21">
    <location>
        <begin position="429"/>
        <end position="729"/>
    </location>
</feature>
<evidence type="ECO:0000256" key="17">
    <source>
        <dbReference type="ARBA" id="ARBA00048679"/>
    </source>
</evidence>
<evidence type="ECO:0000256" key="2">
    <source>
        <dbReference type="ARBA" id="ARBA00012513"/>
    </source>
</evidence>
<dbReference type="EnsemblPlants" id="QL01p018485:mrna">
    <property type="protein sequence ID" value="QL01p018485:mrna"/>
    <property type="gene ID" value="QL01p018485"/>
</dbReference>
<dbReference type="EMBL" id="LRBV02000001">
    <property type="status" value="NOT_ANNOTATED_CDS"/>
    <property type="molecule type" value="Genomic_DNA"/>
</dbReference>
<keyword evidence="15" id="KW-0325">Glycoprotein</keyword>
<dbReference type="InterPro" id="IPR000719">
    <property type="entry name" value="Prot_kinase_dom"/>
</dbReference>
<keyword evidence="12 19" id="KW-0472">Membrane</keyword>
<dbReference type="AlphaFoldDB" id="A0A7N2KMU3"/>
<dbReference type="GO" id="GO:0005524">
    <property type="term" value="F:ATP binding"/>
    <property type="evidence" value="ECO:0007669"/>
    <property type="project" value="UniProtKB-UniRule"/>
</dbReference>
<dbReference type="InterPro" id="IPR011009">
    <property type="entry name" value="Kinase-like_dom_sf"/>
</dbReference>
<feature type="signal peptide" evidence="20">
    <location>
        <begin position="1"/>
        <end position="25"/>
    </location>
</feature>
<dbReference type="Proteomes" id="UP000594261">
    <property type="component" value="Chromosome 1"/>
</dbReference>
<feature type="binding site" evidence="18">
    <location>
        <position position="508"/>
    </location>
    <ligand>
        <name>ATP</name>
        <dbReference type="ChEBI" id="CHEBI:30616"/>
    </ligand>
</feature>
<dbReference type="PROSITE" id="PS00107">
    <property type="entry name" value="PROTEIN_KINASE_ATP"/>
    <property type="match status" value="1"/>
</dbReference>
<dbReference type="Gene3D" id="3.30.200.20">
    <property type="entry name" value="Phosphorylase Kinase, domain 1"/>
    <property type="match status" value="1"/>
</dbReference>
<dbReference type="PROSITE" id="PS00108">
    <property type="entry name" value="PROTEIN_KINASE_ST"/>
    <property type="match status" value="1"/>
</dbReference>
<evidence type="ECO:0000313" key="24">
    <source>
        <dbReference type="Proteomes" id="UP000594261"/>
    </source>
</evidence>
<keyword evidence="10 18" id="KW-0067">ATP-binding</keyword>
<dbReference type="Pfam" id="PF00069">
    <property type="entry name" value="Pkinase"/>
    <property type="match status" value="1"/>
</dbReference>
<keyword evidence="14" id="KW-0675">Receptor</keyword>
<evidence type="ECO:0000256" key="15">
    <source>
        <dbReference type="ARBA" id="ARBA00023180"/>
    </source>
</evidence>
<feature type="transmembrane region" description="Helical" evidence="19">
    <location>
        <begin position="422"/>
        <end position="446"/>
    </location>
</feature>
<comment type="subcellular location">
    <subcellularLocation>
        <location evidence="1">Membrane</location>
        <topology evidence="1">Single-pass membrane protein</topology>
    </subcellularLocation>
</comment>
<dbReference type="SUPFAM" id="SSF51110">
    <property type="entry name" value="alpha-D-mannose-specific plant lectins"/>
    <property type="match status" value="1"/>
</dbReference>
<keyword evidence="4" id="KW-0245">EGF-like domain</keyword>
<dbReference type="InterPro" id="IPR036426">
    <property type="entry name" value="Bulb-type_lectin_dom_sf"/>
</dbReference>
<dbReference type="InParanoid" id="A0A7N2KMU3"/>
<evidence type="ECO:0000256" key="4">
    <source>
        <dbReference type="ARBA" id="ARBA00022536"/>
    </source>
</evidence>
<dbReference type="EC" id="2.7.11.1" evidence="2"/>
<dbReference type="FunCoup" id="A0A7N2KMU3">
    <property type="interactions" value="86"/>
</dbReference>
<evidence type="ECO:0000313" key="23">
    <source>
        <dbReference type="EnsemblPlants" id="QL01p018485:mrna"/>
    </source>
</evidence>
<evidence type="ECO:0000256" key="10">
    <source>
        <dbReference type="ARBA" id="ARBA00022840"/>
    </source>
</evidence>
<evidence type="ECO:0000256" key="12">
    <source>
        <dbReference type="ARBA" id="ARBA00023136"/>
    </source>
</evidence>
<dbReference type="PANTHER" id="PTHR47976:SF15">
    <property type="entry name" value="G-TYPE LECTIN S-RECEPTOR-LIKE SERINE_THREONINE-PROTEIN KINASE RLK1"/>
    <property type="match status" value="1"/>
</dbReference>
<keyword evidence="3" id="KW-0723">Serine/threonine-protein kinase</keyword>
<keyword evidence="9" id="KW-0418">Kinase</keyword>
<keyword evidence="8 18" id="KW-0547">Nucleotide-binding</keyword>
<evidence type="ECO:0000256" key="19">
    <source>
        <dbReference type="SAM" id="Phobius"/>
    </source>
</evidence>
<dbReference type="SMART" id="SM00108">
    <property type="entry name" value="B_lectin"/>
    <property type="match status" value="1"/>
</dbReference>
<dbReference type="Gene3D" id="1.10.510.10">
    <property type="entry name" value="Transferase(Phosphotransferase) domain 1"/>
    <property type="match status" value="1"/>
</dbReference>
<dbReference type="GO" id="GO:0004674">
    <property type="term" value="F:protein serine/threonine kinase activity"/>
    <property type="evidence" value="ECO:0007669"/>
    <property type="project" value="UniProtKB-KW"/>
</dbReference>
<evidence type="ECO:0000256" key="14">
    <source>
        <dbReference type="ARBA" id="ARBA00023170"/>
    </source>
</evidence>
<keyword evidence="6 19" id="KW-0812">Transmembrane</keyword>
<dbReference type="InterPro" id="IPR051343">
    <property type="entry name" value="G-type_lectin_kinases/EP1-like"/>
</dbReference>
<evidence type="ECO:0000256" key="1">
    <source>
        <dbReference type="ARBA" id="ARBA00004167"/>
    </source>
</evidence>
<keyword evidence="24" id="KW-1185">Reference proteome</keyword>
<dbReference type="FunFam" id="1.10.510.10:FF:000237">
    <property type="entry name" value="G-type lectin S-receptor-like serine/threonine-protein kinase"/>
    <property type="match status" value="1"/>
</dbReference>
<feature type="chain" id="PRO_5029737111" description="non-specific serine/threonine protein kinase" evidence="20">
    <location>
        <begin position="26"/>
        <end position="734"/>
    </location>
</feature>
<evidence type="ECO:0000256" key="9">
    <source>
        <dbReference type="ARBA" id="ARBA00022777"/>
    </source>
</evidence>
<evidence type="ECO:0000256" key="8">
    <source>
        <dbReference type="ARBA" id="ARBA00022741"/>
    </source>
</evidence>
<evidence type="ECO:0000259" key="22">
    <source>
        <dbReference type="PROSITE" id="PS50927"/>
    </source>
</evidence>
<reference evidence="23" key="2">
    <citation type="submission" date="2021-01" db="UniProtKB">
        <authorList>
            <consortium name="EnsemblPlants"/>
        </authorList>
    </citation>
    <scope>IDENTIFICATION</scope>
</reference>
<dbReference type="PROSITE" id="PS50011">
    <property type="entry name" value="PROTEIN_KINASE_DOM"/>
    <property type="match status" value="1"/>
</dbReference>
<keyword evidence="11 19" id="KW-1133">Transmembrane helix</keyword>
<dbReference type="FunFam" id="2.90.10.10:FF:000013">
    <property type="entry name" value="G-type lectin S-receptor-like serine/threonine-protein kinase LECRK1"/>
    <property type="match status" value="1"/>
</dbReference>
<reference evidence="23 24" key="1">
    <citation type="journal article" date="2016" name="G3 (Bethesda)">
        <title>First Draft Assembly and Annotation of the Genome of a California Endemic Oak Quercus lobata Nee (Fagaceae).</title>
        <authorList>
            <person name="Sork V.L."/>
            <person name="Fitz-Gibbon S.T."/>
            <person name="Puiu D."/>
            <person name="Crepeau M."/>
            <person name="Gugger P.F."/>
            <person name="Sherman R."/>
            <person name="Stevens K."/>
            <person name="Langley C.H."/>
            <person name="Pellegrini M."/>
            <person name="Salzberg S.L."/>
        </authorList>
    </citation>
    <scope>NUCLEOTIDE SEQUENCE [LARGE SCALE GENOMIC DNA]</scope>
    <source>
        <strain evidence="23 24">cv. SW786</strain>
    </source>
</reference>
<dbReference type="SUPFAM" id="SSF56112">
    <property type="entry name" value="Protein kinase-like (PK-like)"/>
    <property type="match status" value="1"/>
</dbReference>
<evidence type="ECO:0000256" key="6">
    <source>
        <dbReference type="ARBA" id="ARBA00022692"/>
    </source>
</evidence>
<proteinExistence type="predicted"/>
<feature type="domain" description="Bulb-type lectin" evidence="22">
    <location>
        <begin position="30"/>
        <end position="146"/>
    </location>
</feature>
<dbReference type="InterPro" id="IPR024171">
    <property type="entry name" value="SRK-like_kinase"/>
</dbReference>
<comment type="catalytic activity">
    <reaction evidence="17">
        <text>L-seryl-[protein] + ATP = O-phospho-L-seryl-[protein] + ADP + H(+)</text>
        <dbReference type="Rhea" id="RHEA:17989"/>
        <dbReference type="Rhea" id="RHEA-COMP:9863"/>
        <dbReference type="Rhea" id="RHEA-COMP:11604"/>
        <dbReference type="ChEBI" id="CHEBI:15378"/>
        <dbReference type="ChEBI" id="CHEBI:29999"/>
        <dbReference type="ChEBI" id="CHEBI:30616"/>
        <dbReference type="ChEBI" id="CHEBI:83421"/>
        <dbReference type="ChEBI" id="CHEBI:456216"/>
        <dbReference type="EC" id="2.7.11.1"/>
    </reaction>
</comment>
<evidence type="ECO:0000256" key="13">
    <source>
        <dbReference type="ARBA" id="ARBA00023157"/>
    </source>
</evidence>
<sequence length="734" mass="81859">MALAFALTQTLFSLLLLLPIYSTVAQTNGAITLGASLSATDNSSWFSPSGDFAFGFRQLSNTDLFLLSIWCAKIPDKTIVWYANETLAPRGSQVNLTADNGLVLTSPQGQQLWNSSSLNVASGVMNDTGNFVLKDSNSNEVRLLDGNLVLNTINLPSTYANDPPYYKNGTIGDNNNSSPGIQLALNESGYMYIVRENKQRFVLGEGVVNSETDYYYRATLDFDGVFTLYSHPKTSIGSWTVVWSVPENICTDIFLENGGIGACGFNSICTLKDSRPTCKCPPGYSLIDPNDQYSSCKADFIQGCEEDKLSSTKDIYSVEELTYTDWPTSDYLRLEPFAEVDCRNSCLQDCICAVAIFTENKTCWKKKLPLSNGRFDGKFSGKAFIKVRKSTISIPGSYFPNPNNTPDREKKNQDGLIIPGSVLLGSSVFVNFILIGAFCYGFFFIYQKKRNKINRGSSALDINLHCFTYKELQDATNGFMEELGKGAFGIVYKGAIQMGSNIPVAVKKLYSFAQDSDKEFKAELNIIDFLFGDLRPNWKQRIQIAFGIARGLLYLHEECSTQIIHCDIKPQNILLDKYYEARISDFGLAKLLMMGQSHTNTAIRGTKGYVAPEWFRNMPVTAKVDVYSFGVMLLEIICCRRSVDMASGREETAILTDWAYDCFREGTLDALVEHDMEALEDREKLERFVMIAIWCIQEDPSLRPTMRKVMQMLEGVVDVPVPPSPSPFTTTTSL</sequence>
<dbReference type="InterPro" id="IPR008271">
    <property type="entry name" value="Ser/Thr_kinase_AS"/>
</dbReference>
<organism evidence="23 24">
    <name type="scientific">Quercus lobata</name>
    <name type="common">Valley oak</name>
    <dbReference type="NCBI Taxonomy" id="97700"/>
    <lineage>
        <taxon>Eukaryota</taxon>
        <taxon>Viridiplantae</taxon>
        <taxon>Streptophyta</taxon>
        <taxon>Embryophyta</taxon>
        <taxon>Tracheophyta</taxon>
        <taxon>Spermatophyta</taxon>
        <taxon>Magnoliopsida</taxon>
        <taxon>eudicotyledons</taxon>
        <taxon>Gunneridae</taxon>
        <taxon>Pentapetalae</taxon>
        <taxon>rosids</taxon>
        <taxon>fabids</taxon>
        <taxon>Fagales</taxon>
        <taxon>Fagaceae</taxon>
        <taxon>Quercus</taxon>
    </lineage>
</organism>
<accession>A0A7N2KMU3</accession>
<dbReference type="InterPro" id="IPR017441">
    <property type="entry name" value="Protein_kinase_ATP_BS"/>
</dbReference>
<evidence type="ECO:0000256" key="3">
    <source>
        <dbReference type="ARBA" id="ARBA00022527"/>
    </source>
</evidence>
<evidence type="ECO:0000256" key="11">
    <source>
        <dbReference type="ARBA" id="ARBA00022989"/>
    </source>
</evidence>
<dbReference type="Gene3D" id="2.90.10.10">
    <property type="entry name" value="Bulb-type lectin domain"/>
    <property type="match status" value="2"/>
</dbReference>
<evidence type="ECO:0000256" key="7">
    <source>
        <dbReference type="ARBA" id="ARBA00022729"/>
    </source>
</evidence>
<dbReference type="GO" id="GO:0016020">
    <property type="term" value="C:membrane"/>
    <property type="evidence" value="ECO:0007669"/>
    <property type="project" value="UniProtKB-SubCell"/>
</dbReference>
<evidence type="ECO:0000256" key="5">
    <source>
        <dbReference type="ARBA" id="ARBA00022679"/>
    </source>
</evidence>
<evidence type="ECO:0000259" key="21">
    <source>
        <dbReference type="PROSITE" id="PS50011"/>
    </source>
</evidence>
<dbReference type="PANTHER" id="PTHR47976">
    <property type="entry name" value="G-TYPE LECTIN S-RECEPTOR-LIKE SERINE/THREONINE-PROTEIN KINASE SD2-5"/>
    <property type="match status" value="1"/>
</dbReference>
<dbReference type="PROSITE" id="PS50927">
    <property type="entry name" value="BULB_LECTIN"/>
    <property type="match status" value="1"/>
</dbReference>
<protein>
    <recommendedName>
        <fullName evidence="2">non-specific serine/threonine protein kinase</fullName>
        <ecNumber evidence="2">2.7.11.1</ecNumber>
    </recommendedName>
</protein>
<keyword evidence="7 20" id="KW-0732">Signal</keyword>
<evidence type="ECO:0000256" key="16">
    <source>
        <dbReference type="ARBA" id="ARBA00047899"/>
    </source>
</evidence>
<dbReference type="SMART" id="SM00220">
    <property type="entry name" value="S_TKc"/>
    <property type="match status" value="1"/>
</dbReference>
<evidence type="ECO:0000256" key="20">
    <source>
        <dbReference type="SAM" id="SignalP"/>
    </source>
</evidence>
<keyword evidence="13" id="KW-1015">Disulfide bond</keyword>